<keyword evidence="2" id="KW-1185">Reference proteome</keyword>
<dbReference type="RefSeq" id="WP_089849905.1">
    <property type="nucleotide sequence ID" value="NZ_FNEJ01000019.1"/>
</dbReference>
<gene>
    <name evidence="1" type="ORF">SAMN04487993_101940</name>
</gene>
<evidence type="ECO:0000313" key="1">
    <source>
        <dbReference type="EMBL" id="SDJ13455.1"/>
    </source>
</evidence>
<reference evidence="1 2" key="1">
    <citation type="submission" date="2016-10" db="EMBL/GenBank/DDBJ databases">
        <authorList>
            <person name="de Groot N.N."/>
        </authorList>
    </citation>
    <scope>NUCLEOTIDE SEQUENCE [LARGE SCALE GENOMIC DNA]</scope>
    <source>
        <strain evidence="1 2">DSM 26424</strain>
    </source>
</reference>
<organism evidence="1 2">
    <name type="scientific">Salipiger marinus</name>
    <dbReference type="NCBI Taxonomy" id="555512"/>
    <lineage>
        <taxon>Bacteria</taxon>
        <taxon>Pseudomonadati</taxon>
        <taxon>Pseudomonadota</taxon>
        <taxon>Alphaproteobacteria</taxon>
        <taxon>Rhodobacterales</taxon>
        <taxon>Roseobacteraceae</taxon>
        <taxon>Salipiger</taxon>
    </lineage>
</organism>
<accession>A0A1G8RA91</accession>
<proteinExistence type="predicted"/>
<dbReference type="OrthoDB" id="8455264at2"/>
<evidence type="ECO:0000313" key="2">
    <source>
        <dbReference type="Proteomes" id="UP000199093"/>
    </source>
</evidence>
<dbReference type="AlphaFoldDB" id="A0A1G8RA91"/>
<name>A0A1G8RA91_9RHOB</name>
<dbReference type="EMBL" id="FNEJ01000019">
    <property type="protein sequence ID" value="SDJ13455.1"/>
    <property type="molecule type" value="Genomic_DNA"/>
</dbReference>
<protein>
    <submittedName>
        <fullName evidence="1">Uncharacterized protein</fullName>
    </submittedName>
</protein>
<dbReference type="Proteomes" id="UP000199093">
    <property type="component" value="Unassembled WGS sequence"/>
</dbReference>
<dbReference type="STRING" id="555512.SAMN04487993_101940"/>
<sequence>MTSKINHTAGSHDWLTMVGEVLQAAARSAALPDDLNLSLVEHYIDGFELSPGLFQGLRFDIRNGVPGFCVGVAPHELGDITIKVTALVAQRLNQIYSSDPAYAQVQEEARASGELYVSGDPSRLGAWFAAAHDDIVRRTAGSPPAAPRAAP</sequence>